<comment type="caution">
    <text evidence="6">The sequence shown here is derived from an EMBL/GenBank/DDBJ whole genome shotgun (WGS) entry which is preliminary data.</text>
</comment>
<evidence type="ECO:0000256" key="4">
    <source>
        <dbReference type="ARBA" id="ARBA00023136"/>
    </source>
</evidence>
<feature type="transmembrane region" description="Helical" evidence="5">
    <location>
        <begin position="35"/>
        <end position="53"/>
    </location>
</feature>
<evidence type="ECO:0000256" key="1">
    <source>
        <dbReference type="ARBA" id="ARBA00004141"/>
    </source>
</evidence>
<gene>
    <name evidence="6" type="ORF">AB0D95_05230</name>
</gene>
<proteinExistence type="predicted"/>
<organism evidence="6 7">
    <name type="scientific">Streptomyces chilikensis</name>
    <dbReference type="NCBI Taxonomy" id="1194079"/>
    <lineage>
        <taxon>Bacteria</taxon>
        <taxon>Bacillati</taxon>
        <taxon>Actinomycetota</taxon>
        <taxon>Actinomycetes</taxon>
        <taxon>Kitasatosporales</taxon>
        <taxon>Streptomycetaceae</taxon>
        <taxon>Streptomyces</taxon>
    </lineage>
</organism>
<name>A0ABV3EKF0_9ACTN</name>
<dbReference type="RefSeq" id="WP_359269160.1">
    <property type="nucleotide sequence ID" value="NZ_JBEZNA010000007.1"/>
</dbReference>
<evidence type="ECO:0000313" key="6">
    <source>
        <dbReference type="EMBL" id="MEU9576672.1"/>
    </source>
</evidence>
<dbReference type="Pfam" id="PF01040">
    <property type="entry name" value="UbiA"/>
    <property type="match status" value="1"/>
</dbReference>
<evidence type="ECO:0000256" key="3">
    <source>
        <dbReference type="ARBA" id="ARBA00022989"/>
    </source>
</evidence>
<feature type="transmembrane region" description="Helical" evidence="5">
    <location>
        <begin position="60"/>
        <end position="82"/>
    </location>
</feature>
<keyword evidence="7" id="KW-1185">Reference proteome</keyword>
<dbReference type="Proteomes" id="UP001551584">
    <property type="component" value="Unassembled WGS sequence"/>
</dbReference>
<dbReference type="PANTHER" id="PTHR42723:SF1">
    <property type="entry name" value="CHLOROPHYLL SYNTHASE, CHLOROPLASTIC"/>
    <property type="match status" value="1"/>
</dbReference>
<evidence type="ECO:0000313" key="7">
    <source>
        <dbReference type="Proteomes" id="UP001551584"/>
    </source>
</evidence>
<keyword evidence="2 5" id="KW-0812">Transmembrane</keyword>
<accession>A0ABV3EKF0</accession>
<feature type="transmembrane region" description="Helical" evidence="5">
    <location>
        <begin position="188"/>
        <end position="207"/>
    </location>
</feature>
<dbReference type="InterPro" id="IPR050475">
    <property type="entry name" value="Prenyltransferase_related"/>
</dbReference>
<evidence type="ECO:0000256" key="2">
    <source>
        <dbReference type="ARBA" id="ARBA00022692"/>
    </source>
</evidence>
<dbReference type="Gene3D" id="1.10.357.140">
    <property type="entry name" value="UbiA prenyltransferase"/>
    <property type="match status" value="1"/>
</dbReference>
<keyword evidence="4 5" id="KW-0472">Membrane</keyword>
<sequence length="313" mass="32093">MPTATMRTLSVDAISGPRSAIPRTVLLCLKETRPAVLVAFQLRYLAGVALALGPATVSGALPVIQAALGSLAWSCAIVYTYLYNGCMDCPEDRINGSARPIASGRLSPRTALAVARAAAVAALLLSAGAGAGTLLLCAAMLLLGHGYSAPRTAWKNNTPAAMAVVFCSGLLTYAAGPVALGVPPHTPALLLTALVMSLWMALVGAVVKDFSDIEGDTAAGRRTWAVTLGERRTGVLVAAGACLVGGGFAAGAARWTPQLLPTAGVVLTGALVLAVTVLTVRAADPRERRRRPYRVFMGTQLCAHLSLIGQAAV</sequence>
<dbReference type="InterPro" id="IPR000537">
    <property type="entry name" value="UbiA_prenyltransferase"/>
</dbReference>
<keyword evidence="3 5" id="KW-1133">Transmembrane helix</keyword>
<feature type="transmembrane region" description="Helical" evidence="5">
    <location>
        <begin position="259"/>
        <end position="280"/>
    </location>
</feature>
<comment type="subcellular location">
    <subcellularLocation>
        <location evidence="1">Membrane</location>
        <topology evidence="1">Multi-pass membrane protein</topology>
    </subcellularLocation>
</comment>
<protein>
    <submittedName>
        <fullName evidence="6">UbiA family prenyltransferase</fullName>
    </submittedName>
</protein>
<evidence type="ECO:0000256" key="5">
    <source>
        <dbReference type="SAM" id="Phobius"/>
    </source>
</evidence>
<feature type="transmembrane region" description="Helical" evidence="5">
    <location>
        <begin position="117"/>
        <end position="143"/>
    </location>
</feature>
<dbReference type="EMBL" id="JBEZNA010000007">
    <property type="protein sequence ID" value="MEU9576672.1"/>
    <property type="molecule type" value="Genomic_DNA"/>
</dbReference>
<reference evidence="6 7" key="1">
    <citation type="submission" date="2024-06" db="EMBL/GenBank/DDBJ databases">
        <title>The Natural Products Discovery Center: Release of the First 8490 Sequenced Strains for Exploring Actinobacteria Biosynthetic Diversity.</title>
        <authorList>
            <person name="Kalkreuter E."/>
            <person name="Kautsar S.A."/>
            <person name="Yang D."/>
            <person name="Bader C.D."/>
            <person name="Teijaro C.N."/>
            <person name="Fluegel L."/>
            <person name="Davis C.M."/>
            <person name="Simpson J.R."/>
            <person name="Lauterbach L."/>
            <person name="Steele A.D."/>
            <person name="Gui C."/>
            <person name="Meng S."/>
            <person name="Li G."/>
            <person name="Viehrig K."/>
            <person name="Ye F."/>
            <person name="Su P."/>
            <person name="Kiefer A.F."/>
            <person name="Nichols A."/>
            <person name="Cepeda A.J."/>
            <person name="Yan W."/>
            <person name="Fan B."/>
            <person name="Jiang Y."/>
            <person name="Adhikari A."/>
            <person name="Zheng C.-J."/>
            <person name="Schuster L."/>
            <person name="Cowan T.M."/>
            <person name="Smanski M.J."/>
            <person name="Chevrette M.G."/>
            <person name="De Carvalho L.P.S."/>
            <person name="Shen B."/>
        </authorList>
    </citation>
    <scope>NUCLEOTIDE SEQUENCE [LARGE SCALE GENOMIC DNA]</scope>
    <source>
        <strain evidence="6 7">NPDC048117</strain>
    </source>
</reference>
<feature type="transmembrane region" description="Helical" evidence="5">
    <location>
        <begin position="163"/>
        <end position="182"/>
    </location>
</feature>
<dbReference type="InterPro" id="IPR044878">
    <property type="entry name" value="UbiA_sf"/>
</dbReference>
<dbReference type="PANTHER" id="PTHR42723">
    <property type="entry name" value="CHLOROPHYLL SYNTHASE"/>
    <property type="match status" value="1"/>
</dbReference>